<evidence type="ECO:0008006" key="3">
    <source>
        <dbReference type="Google" id="ProtNLM"/>
    </source>
</evidence>
<protein>
    <recommendedName>
        <fullName evidence="3">Flp pilus-assembly TadG-like N-terminal domain-containing protein</fullName>
    </recommendedName>
</protein>
<dbReference type="EMBL" id="BAABAE010000001">
    <property type="protein sequence ID" value="GAA3731565.1"/>
    <property type="molecule type" value="Genomic_DNA"/>
</dbReference>
<sequence length="475" mass="48740">MFLKRLVPVRGEDGAALAAVLGAFAIGLLLTTLIMSSVVQGLGWSTFSRASIQSHAAADAGIVAARTGLYSAGNCNSQPTAGVYASTGSPAYSAKVERNDGAGWVVGCPTVKTSQVRITSIGTAEAPAVAGVSAGDTSTVEAVYQYLHPGVNPSGSAVYIHGDFQVDANSTFDISEAGSNGLLVKDGNFTCDKNNSVINGSILVLGDLVFGGKCNVTGSAVVTGSAKLNTGRIDGDLTAGSVDPNPPGTQVGGTYTQSSVVPPSPDWVNLTYKPGDWLTSDGLPFEVQTVTSPGTCKLSSGNMGGTSPGYPLILNALGCVGGISLNQNTNIKLTSDLVIFANKFDFPSTNSLAFSSSSSAGHRLWFITPDNGPVGDKAPTCDYSYQGDFSIKNTLTISPPIAALLYTPCAFDGKNGFTWQGQIIAGGDSYAENNPSFTYVPIGAAGVDFNEATVTPIITKPQPGALITMRDRSVG</sequence>
<comment type="caution">
    <text evidence="1">The sequence shown here is derived from an EMBL/GenBank/DDBJ whole genome shotgun (WGS) entry which is preliminary data.</text>
</comment>
<reference evidence="2" key="1">
    <citation type="journal article" date="2019" name="Int. J. Syst. Evol. Microbiol.">
        <title>The Global Catalogue of Microorganisms (GCM) 10K type strain sequencing project: providing services to taxonomists for standard genome sequencing and annotation.</title>
        <authorList>
            <consortium name="The Broad Institute Genomics Platform"/>
            <consortium name="The Broad Institute Genome Sequencing Center for Infectious Disease"/>
            <person name="Wu L."/>
            <person name="Ma J."/>
        </authorList>
    </citation>
    <scope>NUCLEOTIDE SEQUENCE [LARGE SCALE GENOMIC DNA]</scope>
    <source>
        <strain evidence="2">JCM 16949</strain>
    </source>
</reference>
<name>A0ABP7F711_9MICO</name>
<proteinExistence type="predicted"/>
<evidence type="ECO:0000313" key="1">
    <source>
        <dbReference type="EMBL" id="GAA3731565.1"/>
    </source>
</evidence>
<dbReference type="Proteomes" id="UP001501004">
    <property type="component" value="Unassembled WGS sequence"/>
</dbReference>
<keyword evidence="2" id="KW-1185">Reference proteome</keyword>
<evidence type="ECO:0000313" key="2">
    <source>
        <dbReference type="Proteomes" id="UP001501004"/>
    </source>
</evidence>
<dbReference type="RefSeq" id="WP_344753382.1">
    <property type="nucleotide sequence ID" value="NZ_BAABAE010000001.1"/>
</dbReference>
<accession>A0ABP7F711</accession>
<gene>
    <name evidence="1" type="ORF">GCM10022239_05210</name>
</gene>
<organism evidence="1 2">
    <name type="scientific">Leifsonella bigeumensis</name>
    <dbReference type="NCBI Taxonomy" id="433643"/>
    <lineage>
        <taxon>Bacteria</taxon>
        <taxon>Bacillati</taxon>
        <taxon>Actinomycetota</taxon>
        <taxon>Actinomycetes</taxon>
        <taxon>Micrococcales</taxon>
        <taxon>Microbacteriaceae</taxon>
        <taxon>Leifsonella</taxon>
    </lineage>
</organism>